<feature type="region of interest" description="Disordered" evidence="1">
    <location>
        <begin position="236"/>
        <end position="273"/>
    </location>
</feature>
<keyword evidence="3" id="KW-1185">Reference proteome</keyword>
<feature type="compositionally biased region" description="Polar residues" evidence="1">
    <location>
        <begin position="236"/>
        <end position="250"/>
    </location>
</feature>
<dbReference type="EMBL" id="OZ037951">
    <property type="protein sequence ID" value="CAL1715647.1"/>
    <property type="molecule type" value="Genomic_DNA"/>
</dbReference>
<proteinExistence type="predicted"/>
<sequence length="299" mass="34551">MAKVPHPIASGRSRLSRMTSCLHAVKCTSRSHTRVFLLLVDVLLTHHDGATCWQEKRCRHVPSSTKVIIVCSSTDEPLHNTRQFQLQYLRLVCLCRECLRFFFARGILRIKHRLMLWVCFDLMPFRILFRRKCYHEVSQVSLPVLDLRSPPKKSLTSTILTEMPVVCESSHVIQVTGKVQKRLRICQGQDTKHRVLQKMYDIYSALHRVSDVLYNDRCVACEDARRYGHAGTLLSFSEPQRSDESSQQLATEERRSSKVESLPDQNKKHARSFMVKGNPSTLARFRSIAVTVIRIPFFL</sequence>
<gene>
    <name evidence="2" type="ORF">GFSPODELE1_LOCUS10343</name>
</gene>
<dbReference type="Proteomes" id="UP001497453">
    <property type="component" value="Chromosome 8"/>
</dbReference>
<accession>A0ABP1E8X3</accession>
<evidence type="ECO:0000313" key="2">
    <source>
        <dbReference type="EMBL" id="CAL1715647.1"/>
    </source>
</evidence>
<evidence type="ECO:0000256" key="1">
    <source>
        <dbReference type="SAM" id="MobiDB-lite"/>
    </source>
</evidence>
<evidence type="ECO:0000313" key="3">
    <source>
        <dbReference type="Proteomes" id="UP001497453"/>
    </source>
</evidence>
<reference evidence="3" key="1">
    <citation type="submission" date="2024-04" db="EMBL/GenBank/DDBJ databases">
        <authorList>
            <person name="Shaw F."/>
            <person name="Minotto A."/>
        </authorList>
    </citation>
    <scope>NUCLEOTIDE SEQUENCE [LARGE SCALE GENOMIC DNA]</scope>
</reference>
<organism evidence="2 3">
    <name type="scientific">Somion occarium</name>
    <dbReference type="NCBI Taxonomy" id="3059160"/>
    <lineage>
        <taxon>Eukaryota</taxon>
        <taxon>Fungi</taxon>
        <taxon>Dikarya</taxon>
        <taxon>Basidiomycota</taxon>
        <taxon>Agaricomycotina</taxon>
        <taxon>Agaricomycetes</taxon>
        <taxon>Polyporales</taxon>
        <taxon>Cerrenaceae</taxon>
        <taxon>Somion</taxon>
    </lineage>
</organism>
<protein>
    <submittedName>
        <fullName evidence="2">Uncharacterized protein</fullName>
    </submittedName>
</protein>
<name>A0ABP1E8X3_9APHY</name>